<keyword evidence="2" id="KW-1185">Reference proteome</keyword>
<protein>
    <submittedName>
        <fullName evidence="1">Predicted protein</fullName>
    </submittedName>
</protein>
<evidence type="ECO:0000313" key="1">
    <source>
        <dbReference type="EMBL" id="EFW19742.1"/>
    </source>
</evidence>
<dbReference type="VEuPathDB" id="FungiDB:CPSG_04126"/>
<sequence length="159" mass="18052">MVLTVTTSAFIIPSPYVSAIPNSHRMIPTKLRFKRGTRLLRSYYKPSVKAHAGNSYGVSRRGSVPRLSNTISLQAIEEPEMQRNQKIGVLPRRLLKQSKDGSGGIDDAFVRNKGVECTCMFPMLWESDPEEHEQSWPMRPYTVLFMRGLQSGRVIPHFC</sequence>
<reference evidence="2" key="2">
    <citation type="submission" date="2010-03" db="EMBL/GenBank/DDBJ databases">
        <title>The genome sequence of Coccidioides posadasii strain Silveira.</title>
        <authorList>
            <consortium name="The Broad Institute Genome Sequencing Center for Infectious Disease"/>
            <person name="Neafsey D."/>
            <person name="Orbach M."/>
            <person name="Henn M.R."/>
            <person name="Cole G.T."/>
            <person name="Galgiani J."/>
            <person name="Gardner M.J."/>
            <person name="Kirkland T.N."/>
            <person name="Taylor J.W."/>
            <person name="Young S.K."/>
            <person name="Zeng Q."/>
            <person name="Koehrsen M."/>
            <person name="Alvarado L."/>
            <person name="Berlin A."/>
            <person name="Borenstein D."/>
            <person name="Chapman S.B."/>
            <person name="Chen Z."/>
            <person name="Engels R."/>
            <person name="Freedman E."/>
            <person name="Gellesch M."/>
            <person name="Goldberg J."/>
            <person name="Griggs A."/>
            <person name="Gujja S."/>
            <person name="Heilman E."/>
            <person name="Heiman D."/>
            <person name="Howarth C."/>
            <person name="Jen D."/>
            <person name="Larson L."/>
            <person name="Mehta T."/>
            <person name="Neiman D."/>
            <person name="Park D."/>
            <person name="Pearson M."/>
            <person name="Richards J."/>
            <person name="Roberts A."/>
            <person name="Saif S."/>
            <person name="Shea T."/>
            <person name="Shenoy N."/>
            <person name="Sisk P."/>
            <person name="Stolte C."/>
            <person name="Sykes S."/>
            <person name="Walk T."/>
            <person name="White J."/>
            <person name="Yandava C."/>
            <person name="Haas B."/>
            <person name="Nusbaum C."/>
            <person name="Birren B."/>
        </authorList>
    </citation>
    <scope>NUCLEOTIDE SEQUENCE [LARGE SCALE GENOMIC DNA]</scope>
    <source>
        <strain evidence="2">RMSCC 757 / Silveira</strain>
    </source>
</reference>
<gene>
    <name evidence="1" type="ORF">CPSG_04126</name>
</gene>
<accession>E9D1R8</accession>
<organism evidence="2">
    <name type="scientific">Coccidioides posadasii (strain RMSCC 757 / Silveira)</name>
    <name type="common">Valley fever fungus</name>
    <dbReference type="NCBI Taxonomy" id="443226"/>
    <lineage>
        <taxon>Eukaryota</taxon>
        <taxon>Fungi</taxon>
        <taxon>Dikarya</taxon>
        <taxon>Ascomycota</taxon>
        <taxon>Pezizomycotina</taxon>
        <taxon>Eurotiomycetes</taxon>
        <taxon>Eurotiomycetidae</taxon>
        <taxon>Onygenales</taxon>
        <taxon>Onygenaceae</taxon>
        <taxon>Coccidioides</taxon>
    </lineage>
</organism>
<reference evidence="2" key="1">
    <citation type="journal article" date="2010" name="Genome Res.">
        <title>Population genomic sequencing of Coccidioides fungi reveals recent hybridization and transposon control.</title>
        <authorList>
            <person name="Neafsey D.E."/>
            <person name="Barker B.M."/>
            <person name="Sharpton T.J."/>
            <person name="Stajich J.E."/>
            <person name="Park D.J."/>
            <person name="Whiston E."/>
            <person name="Hung C.-Y."/>
            <person name="McMahan C."/>
            <person name="White J."/>
            <person name="Sykes S."/>
            <person name="Heiman D."/>
            <person name="Young S."/>
            <person name="Zeng Q."/>
            <person name="Abouelleil A."/>
            <person name="Aftuck L."/>
            <person name="Bessette D."/>
            <person name="Brown A."/>
            <person name="FitzGerald M."/>
            <person name="Lui A."/>
            <person name="Macdonald J.P."/>
            <person name="Priest M."/>
            <person name="Orbach M.J."/>
            <person name="Galgiani J.N."/>
            <person name="Kirkland T.N."/>
            <person name="Cole G.T."/>
            <person name="Birren B.W."/>
            <person name="Henn M.R."/>
            <person name="Taylor J.W."/>
            <person name="Rounsley S.D."/>
        </authorList>
    </citation>
    <scope>NUCLEOTIDE SEQUENCE [LARGE SCALE GENOMIC DNA]</scope>
    <source>
        <strain evidence="2">RMSCC 757 / Silveira</strain>
    </source>
</reference>
<dbReference type="AlphaFoldDB" id="E9D1R8"/>
<dbReference type="Proteomes" id="UP000002497">
    <property type="component" value="Unassembled WGS sequence"/>
</dbReference>
<dbReference type="EMBL" id="GL636490">
    <property type="protein sequence ID" value="EFW19742.1"/>
    <property type="molecule type" value="Genomic_DNA"/>
</dbReference>
<name>E9D1R8_COCPS</name>
<proteinExistence type="predicted"/>
<dbReference type="HOGENOM" id="CLU_1660590_0_0_1"/>
<evidence type="ECO:0000313" key="2">
    <source>
        <dbReference type="Proteomes" id="UP000002497"/>
    </source>
</evidence>